<feature type="region of interest" description="Disordered" evidence="1">
    <location>
        <begin position="19"/>
        <end position="85"/>
    </location>
</feature>
<feature type="compositionally biased region" description="Acidic residues" evidence="1">
    <location>
        <begin position="25"/>
        <end position="39"/>
    </location>
</feature>
<feature type="compositionally biased region" description="Basic and acidic residues" evidence="1">
    <location>
        <begin position="66"/>
        <end position="76"/>
    </location>
</feature>
<evidence type="ECO:0000313" key="2">
    <source>
        <dbReference type="EMBL" id="CAG8659446.1"/>
    </source>
</evidence>
<accession>A0A9N9H9V2</accession>
<organism evidence="2 3">
    <name type="scientific">Paraglomus occultum</name>
    <dbReference type="NCBI Taxonomy" id="144539"/>
    <lineage>
        <taxon>Eukaryota</taxon>
        <taxon>Fungi</taxon>
        <taxon>Fungi incertae sedis</taxon>
        <taxon>Mucoromycota</taxon>
        <taxon>Glomeromycotina</taxon>
        <taxon>Glomeromycetes</taxon>
        <taxon>Paraglomerales</taxon>
        <taxon>Paraglomeraceae</taxon>
        <taxon>Paraglomus</taxon>
    </lineage>
</organism>
<evidence type="ECO:0000256" key="1">
    <source>
        <dbReference type="SAM" id="MobiDB-lite"/>
    </source>
</evidence>
<keyword evidence="3" id="KW-1185">Reference proteome</keyword>
<name>A0A9N9H9V2_9GLOM</name>
<proteinExistence type="predicted"/>
<comment type="caution">
    <text evidence="2">The sequence shown here is derived from an EMBL/GenBank/DDBJ whole genome shotgun (WGS) entry which is preliminary data.</text>
</comment>
<feature type="compositionally biased region" description="Acidic residues" evidence="1">
    <location>
        <begin position="54"/>
        <end position="63"/>
    </location>
</feature>
<feature type="non-terminal residue" evidence="2">
    <location>
        <position position="1"/>
    </location>
</feature>
<protein>
    <submittedName>
        <fullName evidence="2">3987_t:CDS:1</fullName>
    </submittedName>
</protein>
<evidence type="ECO:0000313" key="3">
    <source>
        <dbReference type="Proteomes" id="UP000789572"/>
    </source>
</evidence>
<dbReference type="Proteomes" id="UP000789572">
    <property type="component" value="Unassembled WGS sequence"/>
</dbReference>
<dbReference type="OrthoDB" id="6021743at2759"/>
<dbReference type="EMBL" id="CAJVPJ010005201">
    <property type="protein sequence ID" value="CAG8659446.1"/>
    <property type="molecule type" value="Genomic_DNA"/>
</dbReference>
<dbReference type="AlphaFoldDB" id="A0A9N9H9V2"/>
<gene>
    <name evidence="2" type="ORF">POCULU_LOCUS10381</name>
</gene>
<sequence length="108" mass="12355">ATERLRKNVEDQLKDAFQKLMADEKDSENESEDNEGDDEIGWHKTSKSKNIENDTTDYEETMAEDSISKSHGKDDVTNNESMDVDETKTYTTDLLIQPNQINHICVLS</sequence>
<reference evidence="2" key="1">
    <citation type="submission" date="2021-06" db="EMBL/GenBank/DDBJ databases">
        <authorList>
            <person name="Kallberg Y."/>
            <person name="Tangrot J."/>
            <person name="Rosling A."/>
        </authorList>
    </citation>
    <scope>NUCLEOTIDE SEQUENCE</scope>
    <source>
        <strain evidence="2">IA702</strain>
    </source>
</reference>